<dbReference type="EMBL" id="PVMZ01000003">
    <property type="protein sequence ID" value="PRX23677.1"/>
    <property type="molecule type" value="Genomic_DNA"/>
</dbReference>
<dbReference type="AlphaFoldDB" id="A0A2T0KJI2"/>
<feature type="coiled-coil region" evidence="1">
    <location>
        <begin position="23"/>
        <end position="73"/>
    </location>
</feature>
<evidence type="ECO:0008006" key="4">
    <source>
        <dbReference type="Google" id="ProtNLM"/>
    </source>
</evidence>
<protein>
    <recommendedName>
        <fullName evidence="4">Tail assembly chaperone</fullName>
    </recommendedName>
</protein>
<proteinExistence type="predicted"/>
<reference evidence="2 3" key="1">
    <citation type="submission" date="2018-03" db="EMBL/GenBank/DDBJ databases">
        <title>Genomic Encyclopedia of Archaeal and Bacterial Type Strains, Phase II (KMG-II): from individual species to whole genera.</title>
        <authorList>
            <person name="Goeker M."/>
        </authorList>
    </citation>
    <scope>NUCLEOTIDE SEQUENCE [LARGE SCALE GENOMIC DNA]</scope>
    <source>
        <strain evidence="2 3">DSM 43146</strain>
    </source>
</reference>
<evidence type="ECO:0000256" key="1">
    <source>
        <dbReference type="SAM" id="Coils"/>
    </source>
</evidence>
<organism evidence="2 3">
    <name type="scientific">Actinoplanes italicus</name>
    <dbReference type="NCBI Taxonomy" id="113567"/>
    <lineage>
        <taxon>Bacteria</taxon>
        <taxon>Bacillati</taxon>
        <taxon>Actinomycetota</taxon>
        <taxon>Actinomycetes</taxon>
        <taxon>Micromonosporales</taxon>
        <taxon>Micromonosporaceae</taxon>
        <taxon>Actinoplanes</taxon>
    </lineage>
</organism>
<accession>A0A2T0KJI2</accession>
<name>A0A2T0KJI2_9ACTN</name>
<gene>
    <name evidence="2" type="ORF">CLV67_103426</name>
</gene>
<dbReference type="OrthoDB" id="4227082at2"/>
<dbReference type="RefSeq" id="WP_106316843.1">
    <property type="nucleotide sequence ID" value="NZ_BOMO01000042.1"/>
</dbReference>
<evidence type="ECO:0000313" key="3">
    <source>
        <dbReference type="Proteomes" id="UP000239415"/>
    </source>
</evidence>
<dbReference type="Proteomes" id="UP000239415">
    <property type="component" value="Unassembled WGS sequence"/>
</dbReference>
<keyword evidence="3" id="KW-1185">Reference proteome</keyword>
<evidence type="ECO:0000313" key="2">
    <source>
        <dbReference type="EMBL" id="PRX23677.1"/>
    </source>
</evidence>
<sequence>MSSIKDKIAKARLPERTVQLCLNGDLVAEHEEAERELEQAQRNPGNSLAGNGAAAIAERIEALEAEMRESTETFVLRALPQKKNPRDDRPTWRELLERHPPRRGDDGEIIEADKSILLDTSTFYEDMIRVCTVSPEMDEDDWEKLFGVISSSQYQDLHMAAWLLNRGDINIPFSLAASRMRRATADE</sequence>
<keyword evidence="1" id="KW-0175">Coiled coil</keyword>
<comment type="caution">
    <text evidence="2">The sequence shown here is derived from an EMBL/GenBank/DDBJ whole genome shotgun (WGS) entry which is preliminary data.</text>
</comment>